<name>A0A1G6JGE5_9PSEU</name>
<dbReference type="STRING" id="1271860.SAMN05216174_101384"/>
<evidence type="ECO:0000313" key="3">
    <source>
        <dbReference type="Proteomes" id="UP000199501"/>
    </source>
</evidence>
<evidence type="ECO:0000313" key="2">
    <source>
        <dbReference type="EMBL" id="SDC17525.1"/>
    </source>
</evidence>
<organism evidence="2 3">
    <name type="scientific">Actinokineospora iranica</name>
    <dbReference type="NCBI Taxonomy" id="1271860"/>
    <lineage>
        <taxon>Bacteria</taxon>
        <taxon>Bacillati</taxon>
        <taxon>Actinomycetota</taxon>
        <taxon>Actinomycetes</taxon>
        <taxon>Pseudonocardiales</taxon>
        <taxon>Pseudonocardiaceae</taxon>
        <taxon>Actinokineospora</taxon>
    </lineage>
</organism>
<accession>A0A1G6JGE5</accession>
<dbReference type="Pfam" id="PF06772">
    <property type="entry name" value="LtrA"/>
    <property type="match status" value="1"/>
</dbReference>
<proteinExistence type="predicted"/>
<feature type="transmembrane region" description="Helical" evidence="1">
    <location>
        <begin position="34"/>
        <end position="54"/>
    </location>
</feature>
<reference evidence="3" key="1">
    <citation type="submission" date="2016-10" db="EMBL/GenBank/DDBJ databases">
        <authorList>
            <person name="Varghese N."/>
            <person name="Submissions S."/>
        </authorList>
    </citation>
    <scope>NUCLEOTIDE SEQUENCE [LARGE SCALE GENOMIC DNA]</scope>
    <source>
        <strain evidence="3">IBRC-M 10403</strain>
    </source>
</reference>
<feature type="transmembrane region" description="Helical" evidence="1">
    <location>
        <begin position="105"/>
        <end position="125"/>
    </location>
</feature>
<gene>
    <name evidence="2" type="ORF">SAMN05216174_101384</name>
</gene>
<sequence length="139" mass="14721">MVAYFDTHALIAERALARATGVARTRLARSAFSFLHLPLIVGVVMLALGLKKVLGYVGGADGHTAADHLHGPPLWELFGGTALYLVAHAAISWRCARTVKVQRLVLGAVLVAITPLMALVSALAAEEHEEPAEGSHRLA</sequence>
<evidence type="ECO:0000256" key="1">
    <source>
        <dbReference type="SAM" id="Phobius"/>
    </source>
</evidence>
<keyword evidence="1" id="KW-1133">Transmembrane helix</keyword>
<keyword evidence="1" id="KW-0812">Transmembrane</keyword>
<keyword evidence="1" id="KW-0472">Membrane</keyword>
<dbReference type="AlphaFoldDB" id="A0A1G6JGE5"/>
<dbReference type="InterPro" id="IPR010640">
    <property type="entry name" value="Low_temperature_requirement_A"/>
</dbReference>
<dbReference type="EMBL" id="FMZZ01000001">
    <property type="protein sequence ID" value="SDC17525.1"/>
    <property type="molecule type" value="Genomic_DNA"/>
</dbReference>
<dbReference type="Proteomes" id="UP000199501">
    <property type="component" value="Unassembled WGS sequence"/>
</dbReference>
<keyword evidence="3" id="KW-1185">Reference proteome</keyword>
<feature type="transmembrane region" description="Helical" evidence="1">
    <location>
        <begin position="74"/>
        <end position="93"/>
    </location>
</feature>
<protein>
    <submittedName>
        <fullName evidence="2">Low temperature requirement A protein (LtrA)</fullName>
    </submittedName>
</protein>